<dbReference type="EMBL" id="GG662447">
    <property type="protein sequence ID" value="EAR84281.1"/>
    <property type="molecule type" value="Genomic_DNA"/>
</dbReference>
<dbReference type="PDB" id="8GYM">
    <property type="method" value="EM"/>
    <property type="resolution" value="2.96 A"/>
    <property type="chains" value="X1/x1=1-150"/>
</dbReference>
<keyword evidence="1" id="KW-0472">Membrane</keyword>
<reference evidence="4" key="1">
    <citation type="journal article" date="2006" name="PLoS Biol.">
        <title>Macronuclear genome sequence of the ciliate Tetrahymena thermophila, a model eukaryote.</title>
        <authorList>
            <person name="Eisen J.A."/>
            <person name="Coyne R.S."/>
            <person name="Wu M."/>
            <person name="Wu D."/>
            <person name="Thiagarajan M."/>
            <person name="Wortman J.R."/>
            <person name="Badger J.H."/>
            <person name="Ren Q."/>
            <person name="Amedeo P."/>
            <person name="Jones K.M."/>
            <person name="Tallon L.J."/>
            <person name="Delcher A.L."/>
            <person name="Salzberg S.L."/>
            <person name="Silva J.C."/>
            <person name="Haas B.J."/>
            <person name="Majoros W.H."/>
            <person name="Farzad M."/>
            <person name="Carlton J.M."/>
            <person name="Smith R.K. Jr."/>
            <person name="Garg J."/>
            <person name="Pearlman R.E."/>
            <person name="Karrer K.M."/>
            <person name="Sun L."/>
            <person name="Manning G."/>
            <person name="Elde N.C."/>
            <person name="Turkewitz A.P."/>
            <person name="Asai D.J."/>
            <person name="Wilkes D.E."/>
            <person name="Wang Y."/>
            <person name="Cai H."/>
            <person name="Collins K."/>
            <person name="Stewart B.A."/>
            <person name="Lee S.R."/>
            <person name="Wilamowska K."/>
            <person name="Weinberg Z."/>
            <person name="Ruzzo W.L."/>
            <person name="Wloga D."/>
            <person name="Gaertig J."/>
            <person name="Frankel J."/>
            <person name="Tsao C.-C."/>
            <person name="Gorovsky M.A."/>
            <person name="Keeling P.J."/>
            <person name="Waller R.F."/>
            <person name="Patron N.J."/>
            <person name="Cherry J.M."/>
            <person name="Stover N.A."/>
            <person name="Krieger C.J."/>
            <person name="del Toro C."/>
            <person name="Ryder H.F."/>
            <person name="Williamson S.C."/>
            <person name="Barbeau R.A."/>
            <person name="Hamilton E.P."/>
            <person name="Orias E."/>
        </authorList>
    </citation>
    <scope>NUCLEOTIDE SEQUENCE [LARGE SCALE GENOMIC DNA]</scope>
    <source>
        <strain evidence="4">SB210</strain>
    </source>
</reference>
<sequence length="150" mass="17360">MSQTFAHDSFLGGLNLFKRRDPRFVLDQGERPPYPIINSNSSFVDVLSNFNKADFGLVLFSAAIGFPLSRWVLKGLTFSSLNYRRGLFSSVYGGVILWGLVLGFNNSYYRLNGFVDNGLVWKRKERKLNKYDFTSEFEDNSFFKKLRIRD</sequence>
<dbReference type="EMDB" id="EMD-25882"/>
<feature type="domain" description="NADH-ubiquinone oxidoreductase 21kDa subunit N-terminal" evidence="2">
    <location>
        <begin position="32"/>
        <end position="115"/>
    </location>
</feature>
<dbReference type="HOGENOM" id="CLU_1734999_0_0_1"/>
<evidence type="ECO:0000313" key="4">
    <source>
        <dbReference type="Proteomes" id="UP000009168"/>
    </source>
</evidence>
<evidence type="ECO:0007829" key="9">
    <source>
        <dbReference type="PDB" id="8GZU"/>
    </source>
</evidence>
<dbReference type="EMDB" id="EMD-15865"/>
<dbReference type="RefSeq" id="XP_001031944.1">
    <property type="nucleotide sequence ID" value="XM_001031944.3"/>
</dbReference>
<dbReference type="EMDB" id="EMD-34373"/>
<gene>
    <name evidence="3" type="ORF">TTHERM_00715850</name>
</gene>
<dbReference type="eggNOG" id="ENOG502SQIB">
    <property type="taxonomic scope" value="Eukaryota"/>
</dbReference>
<dbReference type="PDB" id="7TGH">
    <property type="method" value="EM"/>
    <property type="resolution" value="2.60 A"/>
    <property type="chains" value="X1=1-150"/>
</dbReference>
<evidence type="ECO:0007829" key="8">
    <source>
        <dbReference type="PDB" id="8GYM"/>
    </source>
</evidence>
<proteinExistence type="evidence at protein level"/>
<dbReference type="OMA" id="ATIWGRI"/>
<dbReference type="OrthoDB" id="309829at2759"/>
<dbReference type="PDB" id="8BQS">
    <property type="method" value="EM"/>
    <property type="resolution" value="2.90 A"/>
    <property type="chains" value="AU=1-150"/>
</dbReference>
<dbReference type="EMDB" id="EMD-16184"/>
<dbReference type="STRING" id="312017.I7LT42"/>
<dbReference type="GeneID" id="7831855"/>
<feature type="transmembrane region" description="Helical" evidence="1">
    <location>
        <begin position="85"/>
        <end position="104"/>
    </location>
</feature>
<evidence type="ECO:0000259" key="2">
    <source>
        <dbReference type="Pfam" id="PF10785"/>
    </source>
</evidence>
<evidence type="ECO:0007829" key="5">
    <source>
        <dbReference type="PDB" id="7TGH"/>
    </source>
</evidence>
<dbReference type="PDB" id="8B6F">
    <property type="method" value="EM"/>
    <property type="resolution" value="2.80 A"/>
    <property type="chains" value="AU=1-150"/>
</dbReference>
<dbReference type="KEGG" id="tet:TTHERM_00715850"/>
<evidence type="ECO:0000313" key="3">
    <source>
        <dbReference type="EMBL" id="EAR84281.1"/>
    </source>
</evidence>
<dbReference type="AlphaFoldDB" id="I7LT42"/>
<keyword evidence="1" id="KW-1133">Transmembrane helix</keyword>
<evidence type="ECO:0007829" key="7">
    <source>
        <dbReference type="PDB" id="8BQS"/>
    </source>
</evidence>
<feature type="transmembrane region" description="Helical" evidence="1">
    <location>
        <begin position="55"/>
        <end position="73"/>
    </location>
</feature>
<organism evidence="3 4">
    <name type="scientific">Tetrahymena thermophila (strain SB210)</name>
    <dbReference type="NCBI Taxonomy" id="312017"/>
    <lineage>
        <taxon>Eukaryota</taxon>
        <taxon>Sar</taxon>
        <taxon>Alveolata</taxon>
        <taxon>Ciliophora</taxon>
        <taxon>Intramacronucleata</taxon>
        <taxon>Oligohymenophorea</taxon>
        <taxon>Hymenostomatida</taxon>
        <taxon>Tetrahymenina</taxon>
        <taxon>Tetrahymenidae</taxon>
        <taxon>Tetrahymena</taxon>
    </lineage>
</organism>
<dbReference type="PDB" id="8GZU">
    <property type="method" value="EM"/>
    <property type="resolution" value="4.18 A"/>
    <property type="chains" value="X1/x1=1-150"/>
</dbReference>
<keyword evidence="4" id="KW-1185">Reference proteome</keyword>
<name>I7LT42_TETTS</name>
<reference evidence="6 7" key="4">
    <citation type="journal article" date="2023" name="Nature">
        <title>Structural basis of mitochondrial membrane bending by the I-II-III&lt;sub&gt;2&lt;/sub&gt;-IV&lt;sub&gt;2&lt;/sub&gt; supercomplex.</title>
        <authorList>
            <person name="Muhleip A."/>
            <person name="Flygaard R.K."/>
            <person name="Baradaran R."/>
            <person name="Haapanen O."/>
            <person name="Gruhl T."/>
            <person name="Tobiasson V."/>
            <person name="Marechal A."/>
            <person name="Sharma V."/>
            <person name="Amunts A."/>
        </authorList>
    </citation>
    <scope>STRUCTURE BY ELECTRON MICROSCOPY (2.80 ANGSTROMS)</scope>
</reference>
<dbReference type="Proteomes" id="UP000009168">
    <property type="component" value="Unassembled WGS sequence"/>
</dbReference>
<dbReference type="InterPro" id="IPR019721">
    <property type="entry name" value="NADH-UbQ_OxRdtase_su21_N"/>
</dbReference>
<evidence type="ECO:0007829" key="6">
    <source>
        <dbReference type="PDB" id="8B6F"/>
    </source>
</evidence>
<reference evidence="5" key="2">
    <citation type="journal article" date="2022" name="Science">
        <title>Structures of &lt;i&gt;Tetrahymena&lt;/i&gt;'s respiratory chain reveal the diversity of eukaryotic core metabolism.</title>
        <authorList>
            <person name="Zhou L."/>
            <person name="Maldonado M."/>
            <person name="Padavannil A."/>
            <person name="Guo F."/>
            <person name="Letts J.A."/>
        </authorList>
    </citation>
    <scope>STRUCTURE BY ELECTRON MICROSCOPY (2.60 ANGSTROMS)</scope>
</reference>
<protein>
    <submittedName>
        <fullName evidence="3">NADH-ubiquinone oxidoreductase complex I, 21 kDa subunit</fullName>
    </submittedName>
</protein>
<reference evidence="8 9" key="3">
    <citation type="journal article" date="2023" name="Nat. Commun.">
        <title>Structures of Tetrahymena thermophila respiratory megacomplexes on the tubular mitochondrial cristae.</title>
        <authorList>
            <person name="Han F."/>
            <person name="Hu Y."/>
            <person name="Wu M."/>
            <person name="He Z."/>
            <person name="Tian H."/>
            <person name="Zhou L."/>
        </authorList>
    </citation>
    <scope>STRUCTURE BY ELECTRON MICROSCOPY (2.96 ANGSTROMS)</scope>
</reference>
<evidence type="ECO:0000256" key="1">
    <source>
        <dbReference type="SAM" id="Phobius"/>
    </source>
</evidence>
<dbReference type="InParanoid" id="I7LT42"/>
<dbReference type="Pfam" id="PF10785">
    <property type="entry name" value="NADH-u_ox-rdase"/>
    <property type="match status" value="1"/>
</dbReference>
<accession>I7LT42</accession>
<keyword evidence="5 6" id="KW-0002">3D-structure</keyword>
<keyword evidence="1" id="KW-0812">Transmembrane</keyword>
<dbReference type="EMDB" id="EMD-34403"/>